<feature type="transmembrane region" description="Helical" evidence="1">
    <location>
        <begin position="179"/>
        <end position="200"/>
    </location>
</feature>
<organism evidence="2 3">
    <name type="scientific">Polysphondylium violaceum</name>
    <dbReference type="NCBI Taxonomy" id="133409"/>
    <lineage>
        <taxon>Eukaryota</taxon>
        <taxon>Amoebozoa</taxon>
        <taxon>Evosea</taxon>
        <taxon>Eumycetozoa</taxon>
        <taxon>Dictyostelia</taxon>
        <taxon>Dictyosteliales</taxon>
        <taxon>Dictyosteliaceae</taxon>
        <taxon>Polysphondylium</taxon>
    </lineage>
</organism>
<gene>
    <name evidence="2" type="ORF">CYY_003569</name>
</gene>
<sequence>MKYQEDHVKKCKQQFTNLKRLKTIPFLVFTSCAIGVVFRIATGFLAFPWDVSSVHYNRWVLALYAWAVQFYCFEFYFIALLWIKLAVVYFNGKDLPLNRIKMIDGIILGNIIVSLIFHTGWTVVDLVIFDKADMDAIWRIYFLASVLLLSVGLGYFGLKLLYLLSKTSKGIDGVLMAKIKYILCLTTFLGVYIWTLNLIFLIHAKNEPLEDWINLLIFIAELVNCFMTQFILGRSSVCIRLRILMGCPEMIDDTSTNASEMNASGPASTIEISLDASSISTNRNNSPFPSTIEFDRVGFSVDNNNNNNPDYQS</sequence>
<dbReference type="OrthoDB" id="15928at2759"/>
<feature type="transmembrane region" description="Helical" evidence="1">
    <location>
        <begin position="212"/>
        <end position="232"/>
    </location>
</feature>
<dbReference type="Proteomes" id="UP000695562">
    <property type="component" value="Unassembled WGS sequence"/>
</dbReference>
<feature type="transmembrane region" description="Helical" evidence="1">
    <location>
        <begin position="21"/>
        <end position="41"/>
    </location>
</feature>
<protein>
    <recommendedName>
        <fullName evidence="4">THH1/TOM1/TOM3 domain-containing protein</fullName>
    </recommendedName>
</protein>
<keyword evidence="1" id="KW-1133">Transmembrane helix</keyword>
<name>A0A8J4V8K0_9MYCE</name>
<evidence type="ECO:0000313" key="2">
    <source>
        <dbReference type="EMBL" id="KAF2075134.1"/>
    </source>
</evidence>
<feature type="transmembrane region" description="Helical" evidence="1">
    <location>
        <begin position="61"/>
        <end position="90"/>
    </location>
</feature>
<evidence type="ECO:0008006" key="4">
    <source>
        <dbReference type="Google" id="ProtNLM"/>
    </source>
</evidence>
<dbReference type="EMBL" id="AJWJ01000113">
    <property type="protein sequence ID" value="KAF2075134.1"/>
    <property type="molecule type" value="Genomic_DNA"/>
</dbReference>
<accession>A0A8J4V8K0</accession>
<feature type="transmembrane region" description="Helical" evidence="1">
    <location>
        <begin position="102"/>
        <end position="124"/>
    </location>
</feature>
<keyword evidence="1" id="KW-0472">Membrane</keyword>
<evidence type="ECO:0000313" key="3">
    <source>
        <dbReference type="Proteomes" id="UP000695562"/>
    </source>
</evidence>
<keyword evidence="1" id="KW-0812">Transmembrane</keyword>
<evidence type="ECO:0000256" key="1">
    <source>
        <dbReference type="SAM" id="Phobius"/>
    </source>
</evidence>
<comment type="caution">
    <text evidence="2">The sequence shown here is derived from an EMBL/GenBank/DDBJ whole genome shotgun (WGS) entry which is preliminary data.</text>
</comment>
<proteinExistence type="predicted"/>
<feature type="transmembrane region" description="Helical" evidence="1">
    <location>
        <begin position="136"/>
        <end position="158"/>
    </location>
</feature>
<reference evidence="2" key="1">
    <citation type="submission" date="2020-01" db="EMBL/GenBank/DDBJ databases">
        <title>Development of genomics and gene disruption for Polysphondylium violaceum indicates a role for the polyketide synthase stlB in stalk morphogenesis.</title>
        <authorList>
            <person name="Narita B."/>
            <person name="Kawabe Y."/>
            <person name="Kin K."/>
            <person name="Saito T."/>
            <person name="Gibbs R."/>
            <person name="Kuspa A."/>
            <person name="Muzny D."/>
            <person name="Queller D."/>
            <person name="Richards S."/>
            <person name="Strassman J."/>
            <person name="Sucgang R."/>
            <person name="Worley K."/>
            <person name="Schaap P."/>
        </authorList>
    </citation>
    <scope>NUCLEOTIDE SEQUENCE</scope>
    <source>
        <strain evidence="2">QSvi11</strain>
    </source>
</reference>
<keyword evidence="3" id="KW-1185">Reference proteome</keyword>
<dbReference type="AlphaFoldDB" id="A0A8J4V8K0"/>